<keyword evidence="3" id="KW-1185">Reference proteome</keyword>
<sequence>MEKCATLIYKCAALGAISALGPKIKVVENSFSGAWPPESRQTEFICSSYGQNRTGTREGDLCDLFYLRSMDRGTANVPYLLVQYLFRHFEGRKSGARLFGGHFIGRLAAHFGLLGRLNICERIGNAWAWVAPGQERQSYATFGAPRAAEDAPTVDEGAQANLAPVQAPQPPPPVPRTMQQRITRLEEEVHELRWSIMRLRGDVDRLITNQGGFTTWMVSYMTQLMDASGRTHQAFDNTLVGSSQLPYQRRTKRRTGDASTSAPQQPHP</sequence>
<name>A0ABQ5CDT8_9ASTR</name>
<feature type="region of interest" description="Disordered" evidence="1">
    <location>
        <begin position="237"/>
        <end position="268"/>
    </location>
</feature>
<feature type="non-terminal residue" evidence="2">
    <location>
        <position position="1"/>
    </location>
</feature>
<proteinExistence type="predicted"/>
<accession>A0ABQ5CDT8</accession>
<evidence type="ECO:0000256" key="1">
    <source>
        <dbReference type="SAM" id="MobiDB-lite"/>
    </source>
</evidence>
<protein>
    <submittedName>
        <fullName evidence="2">Uncharacterized protein</fullName>
    </submittedName>
</protein>
<comment type="caution">
    <text evidence="2">The sequence shown here is derived from an EMBL/GenBank/DDBJ whole genome shotgun (WGS) entry which is preliminary data.</text>
</comment>
<evidence type="ECO:0000313" key="2">
    <source>
        <dbReference type="EMBL" id="GJT25100.1"/>
    </source>
</evidence>
<reference evidence="2" key="1">
    <citation type="journal article" date="2022" name="Int. J. Mol. Sci.">
        <title>Draft Genome of Tanacetum Coccineum: Genomic Comparison of Closely Related Tanacetum-Family Plants.</title>
        <authorList>
            <person name="Yamashiro T."/>
            <person name="Shiraishi A."/>
            <person name="Nakayama K."/>
            <person name="Satake H."/>
        </authorList>
    </citation>
    <scope>NUCLEOTIDE SEQUENCE</scope>
</reference>
<dbReference type="EMBL" id="BQNB010014187">
    <property type="protein sequence ID" value="GJT25100.1"/>
    <property type="molecule type" value="Genomic_DNA"/>
</dbReference>
<evidence type="ECO:0000313" key="3">
    <source>
        <dbReference type="Proteomes" id="UP001151760"/>
    </source>
</evidence>
<reference evidence="2" key="2">
    <citation type="submission" date="2022-01" db="EMBL/GenBank/DDBJ databases">
        <authorList>
            <person name="Yamashiro T."/>
            <person name="Shiraishi A."/>
            <person name="Satake H."/>
            <person name="Nakayama K."/>
        </authorList>
    </citation>
    <scope>NUCLEOTIDE SEQUENCE</scope>
</reference>
<organism evidence="2 3">
    <name type="scientific">Tanacetum coccineum</name>
    <dbReference type="NCBI Taxonomy" id="301880"/>
    <lineage>
        <taxon>Eukaryota</taxon>
        <taxon>Viridiplantae</taxon>
        <taxon>Streptophyta</taxon>
        <taxon>Embryophyta</taxon>
        <taxon>Tracheophyta</taxon>
        <taxon>Spermatophyta</taxon>
        <taxon>Magnoliopsida</taxon>
        <taxon>eudicotyledons</taxon>
        <taxon>Gunneridae</taxon>
        <taxon>Pentapetalae</taxon>
        <taxon>asterids</taxon>
        <taxon>campanulids</taxon>
        <taxon>Asterales</taxon>
        <taxon>Asteraceae</taxon>
        <taxon>Asteroideae</taxon>
        <taxon>Anthemideae</taxon>
        <taxon>Anthemidinae</taxon>
        <taxon>Tanacetum</taxon>
    </lineage>
</organism>
<gene>
    <name evidence="2" type="ORF">Tco_0895037</name>
</gene>
<dbReference type="Proteomes" id="UP001151760">
    <property type="component" value="Unassembled WGS sequence"/>
</dbReference>
<feature type="compositionally biased region" description="Polar residues" evidence="1">
    <location>
        <begin position="237"/>
        <end position="246"/>
    </location>
</feature>
<feature type="compositionally biased region" description="Polar residues" evidence="1">
    <location>
        <begin position="257"/>
        <end position="268"/>
    </location>
</feature>